<sequence length="392" mass="43905">MALAAHIRDTACIGRDWSGWPEEFQDPDSDSVKAFRESHAPEVDFQMFVQWVLDQQLEQVAEAAGDMPVGLYQDLAVGSSDCGSDTWAHQGVFALGMNTGAPPDDFNPMGQNWIFPPLLPEQLRQSGYEVFIKTLRSNLRHSGALRIDHALGLFRLFFIPEGRPASEGTYVDYPAEDLLKIIALESVRAGAAIIAEDLGTITDEARRGFGKMGMLSYRILYFERDWEHETFLPPESYPEESLSAVNTHDLPTLRGFWEARDISIRKNLGITDDQAHDEALAQRDIERSRLKDALSPFIPQEGGDEMRKISLAAHSFLASTPSLLTSTSLDDINGSPDQQNMPGTTSGHPNWRRKSPVTLEGLQGQYKQNESLLAPLVHIYRETYRTLDERDV</sequence>
<dbReference type="SUPFAM" id="SSF51445">
    <property type="entry name" value="(Trans)glycosidases"/>
    <property type="match status" value="1"/>
</dbReference>
<keyword evidence="6" id="KW-0119">Carbohydrate metabolism</keyword>
<dbReference type="InterPro" id="IPR017853">
    <property type="entry name" value="GH"/>
</dbReference>
<name>A0A0F9JBL9_9ZZZZ</name>
<dbReference type="PANTHER" id="PTHR32438:SF5">
    <property type="entry name" value="4-ALPHA-GLUCANOTRANSFERASE DPE1, CHLOROPLASTIC_AMYLOPLASTIC"/>
    <property type="match status" value="1"/>
</dbReference>
<dbReference type="PANTHER" id="PTHR32438">
    <property type="entry name" value="4-ALPHA-GLUCANOTRANSFERASE DPE1, CHLOROPLASTIC/AMYLOPLASTIC"/>
    <property type="match status" value="1"/>
</dbReference>
<organism evidence="10">
    <name type="scientific">marine sediment metagenome</name>
    <dbReference type="NCBI Taxonomy" id="412755"/>
    <lineage>
        <taxon>unclassified sequences</taxon>
        <taxon>metagenomes</taxon>
        <taxon>ecological metagenomes</taxon>
    </lineage>
</organism>
<protein>
    <recommendedName>
        <fullName evidence="3">4-alpha-glucanotransferase</fullName>
        <ecNumber evidence="3">2.4.1.25</ecNumber>
    </recommendedName>
    <alternativeName>
        <fullName evidence="7">Amylomaltase</fullName>
    </alternativeName>
    <alternativeName>
        <fullName evidence="8">Disproportionating enzyme</fullName>
    </alternativeName>
</protein>
<comment type="catalytic activity">
    <reaction evidence="1">
        <text>Transfers a segment of a (1-&gt;4)-alpha-D-glucan to a new position in an acceptor, which may be glucose or a (1-&gt;4)-alpha-D-glucan.</text>
        <dbReference type="EC" id="2.4.1.25"/>
    </reaction>
</comment>
<dbReference type="NCBIfam" id="TIGR00217">
    <property type="entry name" value="malQ"/>
    <property type="match status" value="1"/>
</dbReference>
<feature type="region of interest" description="Disordered" evidence="9">
    <location>
        <begin position="327"/>
        <end position="355"/>
    </location>
</feature>
<dbReference type="InterPro" id="IPR003385">
    <property type="entry name" value="Glyco_hydro_77"/>
</dbReference>
<dbReference type="AlphaFoldDB" id="A0A0F9JBL9"/>
<keyword evidence="4" id="KW-0328">Glycosyltransferase</keyword>
<comment type="similarity">
    <text evidence="2">Belongs to the disproportionating enzyme family.</text>
</comment>
<proteinExistence type="inferred from homology"/>
<dbReference type="EMBL" id="LAZR01010388">
    <property type="protein sequence ID" value="KKM67204.1"/>
    <property type="molecule type" value="Genomic_DNA"/>
</dbReference>
<comment type="caution">
    <text evidence="10">The sequence shown here is derived from an EMBL/GenBank/DDBJ whole genome shotgun (WGS) entry which is preliminary data.</text>
</comment>
<evidence type="ECO:0000256" key="1">
    <source>
        <dbReference type="ARBA" id="ARBA00000439"/>
    </source>
</evidence>
<evidence type="ECO:0000256" key="2">
    <source>
        <dbReference type="ARBA" id="ARBA00005684"/>
    </source>
</evidence>
<gene>
    <name evidence="10" type="ORF">LCGC14_1473530</name>
</gene>
<evidence type="ECO:0000256" key="5">
    <source>
        <dbReference type="ARBA" id="ARBA00022679"/>
    </source>
</evidence>
<evidence type="ECO:0000256" key="4">
    <source>
        <dbReference type="ARBA" id="ARBA00022676"/>
    </source>
</evidence>
<keyword evidence="5" id="KW-0808">Transferase</keyword>
<accession>A0A0F9JBL9</accession>
<reference evidence="10" key="1">
    <citation type="journal article" date="2015" name="Nature">
        <title>Complex archaea that bridge the gap between prokaryotes and eukaryotes.</title>
        <authorList>
            <person name="Spang A."/>
            <person name="Saw J.H."/>
            <person name="Jorgensen S.L."/>
            <person name="Zaremba-Niedzwiedzka K."/>
            <person name="Martijn J."/>
            <person name="Lind A.E."/>
            <person name="van Eijk R."/>
            <person name="Schleper C."/>
            <person name="Guy L."/>
            <person name="Ettema T.J."/>
        </authorList>
    </citation>
    <scope>NUCLEOTIDE SEQUENCE</scope>
</reference>
<dbReference type="EC" id="2.4.1.25" evidence="3"/>
<evidence type="ECO:0000256" key="9">
    <source>
        <dbReference type="SAM" id="MobiDB-lite"/>
    </source>
</evidence>
<dbReference type="Pfam" id="PF02446">
    <property type="entry name" value="Glyco_hydro_77"/>
    <property type="match status" value="1"/>
</dbReference>
<dbReference type="GO" id="GO:0005975">
    <property type="term" value="P:carbohydrate metabolic process"/>
    <property type="evidence" value="ECO:0007669"/>
    <property type="project" value="InterPro"/>
</dbReference>
<dbReference type="GO" id="GO:0004134">
    <property type="term" value="F:4-alpha-glucanotransferase activity"/>
    <property type="evidence" value="ECO:0007669"/>
    <property type="project" value="UniProtKB-EC"/>
</dbReference>
<evidence type="ECO:0000256" key="7">
    <source>
        <dbReference type="ARBA" id="ARBA00031423"/>
    </source>
</evidence>
<feature type="compositionally biased region" description="Polar residues" evidence="9">
    <location>
        <begin position="335"/>
        <end position="348"/>
    </location>
</feature>
<evidence type="ECO:0000256" key="8">
    <source>
        <dbReference type="ARBA" id="ARBA00031501"/>
    </source>
</evidence>
<evidence type="ECO:0000256" key="6">
    <source>
        <dbReference type="ARBA" id="ARBA00023277"/>
    </source>
</evidence>
<evidence type="ECO:0000256" key="3">
    <source>
        <dbReference type="ARBA" id="ARBA00012560"/>
    </source>
</evidence>
<dbReference type="Gene3D" id="3.20.20.80">
    <property type="entry name" value="Glycosidases"/>
    <property type="match status" value="1"/>
</dbReference>
<evidence type="ECO:0000313" key="10">
    <source>
        <dbReference type="EMBL" id="KKM67204.1"/>
    </source>
</evidence>